<evidence type="ECO:0000259" key="1">
    <source>
        <dbReference type="Pfam" id="PF01408"/>
    </source>
</evidence>
<comment type="caution">
    <text evidence="3">The sequence shown here is derived from an EMBL/GenBank/DDBJ whole genome shotgun (WGS) entry which is preliminary data.</text>
</comment>
<feature type="domain" description="GFO/IDH/MocA-like oxidoreductase" evidence="2">
    <location>
        <begin position="131"/>
        <end position="291"/>
    </location>
</feature>
<dbReference type="Pfam" id="PF01408">
    <property type="entry name" value="GFO_IDH_MocA"/>
    <property type="match status" value="1"/>
</dbReference>
<keyword evidence="4" id="KW-1185">Reference proteome</keyword>
<dbReference type="InterPro" id="IPR055170">
    <property type="entry name" value="GFO_IDH_MocA-like_dom"/>
</dbReference>
<accession>A0ABP7ED11</accession>
<dbReference type="InterPro" id="IPR051317">
    <property type="entry name" value="Gfo/Idh/MocA_oxidoreduct"/>
</dbReference>
<dbReference type="PANTHER" id="PTHR43708:SF8">
    <property type="entry name" value="OXIDOREDUCTASE"/>
    <property type="match status" value="1"/>
</dbReference>
<reference evidence="4" key="1">
    <citation type="journal article" date="2019" name="Int. J. Syst. Evol. Microbiol.">
        <title>The Global Catalogue of Microorganisms (GCM) 10K type strain sequencing project: providing services to taxonomists for standard genome sequencing and annotation.</title>
        <authorList>
            <consortium name="The Broad Institute Genomics Platform"/>
            <consortium name="The Broad Institute Genome Sequencing Center for Infectious Disease"/>
            <person name="Wu L."/>
            <person name="Ma J."/>
        </authorList>
    </citation>
    <scope>NUCLEOTIDE SEQUENCE [LARGE SCALE GENOMIC DNA]</scope>
    <source>
        <strain evidence="4">JCM 30846</strain>
    </source>
</reference>
<dbReference type="Proteomes" id="UP001499884">
    <property type="component" value="Unassembled WGS sequence"/>
</dbReference>
<evidence type="ECO:0000313" key="3">
    <source>
        <dbReference type="EMBL" id="GAA3716675.1"/>
    </source>
</evidence>
<dbReference type="Gene3D" id="3.40.50.720">
    <property type="entry name" value="NAD(P)-binding Rossmann-like Domain"/>
    <property type="match status" value="1"/>
</dbReference>
<dbReference type="Pfam" id="PF22725">
    <property type="entry name" value="GFO_IDH_MocA_C3"/>
    <property type="match status" value="1"/>
</dbReference>
<protein>
    <submittedName>
        <fullName evidence="3">Gfo/Idh/MocA family oxidoreductase</fullName>
    </submittedName>
</protein>
<evidence type="ECO:0000313" key="4">
    <source>
        <dbReference type="Proteomes" id="UP001499884"/>
    </source>
</evidence>
<dbReference type="PANTHER" id="PTHR43708">
    <property type="entry name" value="CONSERVED EXPRESSED OXIDOREDUCTASE (EUROFUNG)"/>
    <property type="match status" value="1"/>
</dbReference>
<feature type="domain" description="Gfo/Idh/MocA-like oxidoreductase N-terminal" evidence="1">
    <location>
        <begin position="4"/>
        <end position="122"/>
    </location>
</feature>
<dbReference type="SUPFAM" id="SSF55347">
    <property type="entry name" value="Glyceraldehyde-3-phosphate dehydrogenase-like, C-terminal domain"/>
    <property type="match status" value="1"/>
</dbReference>
<sequence>MNELRIGVVGVGQRAPLATAANRPGTARVVSCADVSQRGRADAARLFGRDVAVHTRYEDMADDGLDAVFVLTPDDRHLGPALFFLARGVPVFVEKPLAITVADCDRLLRAALTSGTRLYVGHNLRHLPVLRRMREMIDEGLVGTVRAVWCRHFVGHGGDYYFKDWHAERARTNSLLLQKGAHDLDAIHWLAGGYTRDVVALGDLAVYGGNPRRPGTGAEEREDGAARMPDWFAPDVWPPAALTGLNPVIDVEDISMLVGRLDNGVLASYQQCHFTPDYWRNYTVIGDRGRMENFGDGLEDDAPVIKVWNTRRSGYRPRADLVETLSGDDSSHGGADAALVGEFLRFAAVGGPTETSPVAAREAVAAGVAATRSLRTGGNRTPVEPLAPDLARYFAKHQRSRPGAPPGGAGTR</sequence>
<dbReference type="InterPro" id="IPR036291">
    <property type="entry name" value="NAD(P)-bd_dom_sf"/>
</dbReference>
<proteinExistence type="predicted"/>
<dbReference type="InterPro" id="IPR000683">
    <property type="entry name" value="Gfo/Idh/MocA-like_OxRdtase_N"/>
</dbReference>
<name>A0ABP7ED11_9ACTN</name>
<evidence type="ECO:0000259" key="2">
    <source>
        <dbReference type="Pfam" id="PF22725"/>
    </source>
</evidence>
<dbReference type="RefSeq" id="WP_345642357.1">
    <property type="nucleotide sequence ID" value="NZ_BAABEP010000005.1"/>
</dbReference>
<dbReference type="SUPFAM" id="SSF51735">
    <property type="entry name" value="NAD(P)-binding Rossmann-fold domains"/>
    <property type="match status" value="1"/>
</dbReference>
<organism evidence="3 4">
    <name type="scientific">Streptomyces tremellae</name>
    <dbReference type="NCBI Taxonomy" id="1124239"/>
    <lineage>
        <taxon>Bacteria</taxon>
        <taxon>Bacillati</taxon>
        <taxon>Actinomycetota</taxon>
        <taxon>Actinomycetes</taxon>
        <taxon>Kitasatosporales</taxon>
        <taxon>Streptomycetaceae</taxon>
        <taxon>Streptomyces</taxon>
    </lineage>
</organism>
<gene>
    <name evidence="3" type="ORF">GCM10023082_12850</name>
</gene>
<dbReference type="EMBL" id="BAABEP010000005">
    <property type="protein sequence ID" value="GAA3716675.1"/>
    <property type="molecule type" value="Genomic_DNA"/>
</dbReference>
<dbReference type="Gene3D" id="3.30.360.10">
    <property type="entry name" value="Dihydrodipicolinate Reductase, domain 2"/>
    <property type="match status" value="1"/>
</dbReference>